<evidence type="ECO:0000313" key="2">
    <source>
        <dbReference type="Proteomes" id="UP000267945"/>
    </source>
</evidence>
<gene>
    <name evidence="1" type="ORF">LH5_00594</name>
</gene>
<dbReference type="AlphaFoldDB" id="A0A3S8SB40"/>
<dbReference type="RefSeq" id="WP_014918942.1">
    <property type="nucleotide sequence ID" value="NZ_CP019581.1"/>
</dbReference>
<dbReference type="Pfam" id="PF08020">
    <property type="entry name" value="DUF1706"/>
    <property type="match status" value="1"/>
</dbReference>
<dbReference type="InterPro" id="IPR034660">
    <property type="entry name" value="DinB/YfiT-like"/>
</dbReference>
<dbReference type="InterPro" id="IPR012550">
    <property type="entry name" value="DUF1706"/>
</dbReference>
<dbReference type="PANTHER" id="PTHR40658:SF3">
    <property type="entry name" value="CLBS_DFSB FAMILY FOUR-HELIX BUNDLE PROTEIN"/>
    <property type="match status" value="1"/>
</dbReference>
<proteinExistence type="predicted"/>
<evidence type="ECO:0000313" key="1">
    <source>
        <dbReference type="EMBL" id="AZK90855.1"/>
    </source>
</evidence>
<reference evidence="1 2" key="1">
    <citation type="submission" date="2017-02" db="EMBL/GenBank/DDBJ databases">
        <title>Complete genome sequence of Lactobacillus helveticus.</title>
        <authorList>
            <person name="Kim J.F."/>
            <person name="Chung Y."/>
            <person name="Kwak M."/>
        </authorList>
    </citation>
    <scope>NUCLEOTIDE SEQUENCE [LARGE SCALE GENOMIC DNA]</scope>
    <source>
        <strain evidence="1 2">LH5</strain>
    </source>
</reference>
<accession>A0A3S8SB40</accession>
<dbReference type="Gene3D" id="1.20.120.450">
    <property type="entry name" value="dinb family like domain"/>
    <property type="match status" value="1"/>
</dbReference>
<dbReference type="GeneID" id="99756763"/>
<organism evidence="1 2">
    <name type="scientific">Lactobacillus helveticus</name>
    <name type="common">Lactobacillus suntoryeus</name>
    <dbReference type="NCBI Taxonomy" id="1587"/>
    <lineage>
        <taxon>Bacteria</taxon>
        <taxon>Bacillati</taxon>
        <taxon>Bacillota</taxon>
        <taxon>Bacilli</taxon>
        <taxon>Lactobacillales</taxon>
        <taxon>Lactobacillaceae</taxon>
        <taxon>Lactobacillus</taxon>
    </lineage>
</organism>
<dbReference type="Proteomes" id="UP000267945">
    <property type="component" value="Chromosome"/>
</dbReference>
<dbReference type="EMBL" id="CP019581">
    <property type="protein sequence ID" value="AZK90855.1"/>
    <property type="molecule type" value="Genomic_DNA"/>
</dbReference>
<protein>
    <recommendedName>
        <fullName evidence="3">Cytoplasmic protein</fullName>
    </recommendedName>
</protein>
<sequence length="171" mass="20454">MKTYANKEELITELKKCYQKYIAEFEDIPEELKDKRVEKVDRTPSENLSYQLGWVTLLIEWEEKEKAGIKVQTPAEGYKWNNLGELYQLFYQKYGSVSLAEQIQQLDVKVAELCAWVETLSDKELFEPEQRRWATSKAKWPLYKWIHINSVAPFTNFRVKIRKWKKIVLKN</sequence>
<name>A0A3S8SB40_LACHE</name>
<dbReference type="PANTHER" id="PTHR40658">
    <property type="match status" value="1"/>
</dbReference>
<dbReference type="PIRSF" id="PIRSF031551">
    <property type="entry name" value="DUF1706"/>
    <property type="match status" value="1"/>
</dbReference>
<evidence type="ECO:0008006" key="3">
    <source>
        <dbReference type="Google" id="ProtNLM"/>
    </source>
</evidence>